<dbReference type="GeneTree" id="ENSGT00890000139453"/>
<accession>H2ZYP4</accession>
<name>H2ZYP4_LATCH</name>
<evidence type="ECO:0000259" key="3">
    <source>
        <dbReference type="Pfam" id="PF15439"/>
    </source>
</evidence>
<organism evidence="5 6">
    <name type="scientific">Latimeria chalumnae</name>
    <name type="common">Coelacanth</name>
    <dbReference type="NCBI Taxonomy" id="7897"/>
    <lineage>
        <taxon>Eukaryota</taxon>
        <taxon>Metazoa</taxon>
        <taxon>Chordata</taxon>
        <taxon>Craniata</taxon>
        <taxon>Vertebrata</taxon>
        <taxon>Euteleostomi</taxon>
        <taxon>Coelacanthiformes</taxon>
        <taxon>Coelacanthidae</taxon>
        <taxon>Latimeria</taxon>
    </lineage>
</organism>
<evidence type="ECO:0000256" key="1">
    <source>
        <dbReference type="ARBA" id="ARBA00022553"/>
    </source>
</evidence>
<dbReference type="FunCoup" id="H2ZYP4">
    <property type="interactions" value="263"/>
</dbReference>
<dbReference type="InterPro" id="IPR026722">
    <property type="entry name" value="NYAP1/NYAP2"/>
</dbReference>
<feature type="compositionally biased region" description="Polar residues" evidence="2">
    <location>
        <begin position="321"/>
        <end position="330"/>
    </location>
</feature>
<feature type="region of interest" description="Disordered" evidence="2">
    <location>
        <begin position="1"/>
        <end position="49"/>
    </location>
</feature>
<reference evidence="5" key="2">
    <citation type="submission" date="2025-08" db="UniProtKB">
        <authorList>
            <consortium name="Ensembl"/>
        </authorList>
    </citation>
    <scope>IDENTIFICATION</scope>
</reference>
<dbReference type="InterPro" id="IPR029353">
    <property type="entry name" value="NYAP_C"/>
</dbReference>
<proteinExistence type="predicted"/>
<dbReference type="GO" id="GO:0043491">
    <property type="term" value="P:phosphatidylinositol 3-kinase/protein kinase B signal transduction"/>
    <property type="evidence" value="ECO:0007669"/>
    <property type="project" value="InterPro"/>
</dbReference>
<dbReference type="EMBL" id="AFYH01240532">
    <property type="status" value="NOT_ANNOTATED_CDS"/>
    <property type="molecule type" value="Genomic_DNA"/>
</dbReference>
<reference evidence="6" key="1">
    <citation type="submission" date="2011-08" db="EMBL/GenBank/DDBJ databases">
        <title>The draft genome of Latimeria chalumnae.</title>
        <authorList>
            <person name="Di Palma F."/>
            <person name="Alfoldi J."/>
            <person name="Johnson J."/>
            <person name="Berlin A."/>
            <person name="Gnerre S."/>
            <person name="Jaffe D."/>
            <person name="MacCallum I."/>
            <person name="Young S."/>
            <person name="Walker B.J."/>
            <person name="Lander E."/>
            <person name="Lindblad-Toh K."/>
        </authorList>
    </citation>
    <scope>NUCLEOTIDE SEQUENCE [LARGE SCALE GENOMIC DNA]</scope>
    <source>
        <strain evidence="6">Wild caught</strain>
    </source>
</reference>
<gene>
    <name evidence="5" type="primary">NYAP1</name>
</gene>
<evidence type="ECO:0000256" key="2">
    <source>
        <dbReference type="SAM" id="MobiDB-lite"/>
    </source>
</evidence>
<dbReference type="EMBL" id="AFYH01240534">
    <property type="status" value="NOT_ANNOTATED_CDS"/>
    <property type="molecule type" value="Genomic_DNA"/>
</dbReference>
<feature type="region of interest" description="Disordered" evidence="2">
    <location>
        <begin position="321"/>
        <end position="402"/>
    </location>
</feature>
<keyword evidence="6" id="KW-1185">Reference proteome</keyword>
<dbReference type="GO" id="GO:0048812">
    <property type="term" value="P:neuron projection morphogenesis"/>
    <property type="evidence" value="ECO:0007669"/>
    <property type="project" value="InterPro"/>
</dbReference>
<dbReference type="AlphaFoldDB" id="H2ZYP4"/>
<feature type="domain" description="Neuronal tyrosine-phosphorylated phosphoinositide-3-kinase adapter C-terminal" evidence="4">
    <location>
        <begin position="530"/>
        <end position="777"/>
    </location>
</feature>
<dbReference type="EMBL" id="AFYH01240535">
    <property type="status" value="NOT_ANNOTATED_CDS"/>
    <property type="molecule type" value="Genomic_DNA"/>
</dbReference>
<feature type="compositionally biased region" description="Basic and acidic residues" evidence="2">
    <location>
        <begin position="148"/>
        <end position="157"/>
    </location>
</feature>
<dbReference type="InParanoid" id="H2ZYP4"/>
<feature type="region of interest" description="Disordered" evidence="2">
    <location>
        <begin position="587"/>
        <end position="649"/>
    </location>
</feature>
<dbReference type="OMA" id="MICPKAV"/>
<feature type="compositionally biased region" description="Basic and acidic residues" evidence="2">
    <location>
        <begin position="609"/>
        <end position="621"/>
    </location>
</feature>
<dbReference type="eggNOG" id="ENOG502QRSX">
    <property type="taxonomic scope" value="Eukaryota"/>
</dbReference>
<feature type="region of interest" description="Disordered" evidence="2">
    <location>
        <begin position="750"/>
        <end position="769"/>
    </location>
</feature>
<dbReference type="Ensembl" id="ENSLACT00000002535.1">
    <property type="protein sequence ID" value="ENSLACP00000002515.1"/>
    <property type="gene ID" value="ENSLACG00000002245.1"/>
</dbReference>
<evidence type="ECO:0000313" key="6">
    <source>
        <dbReference type="Proteomes" id="UP000008672"/>
    </source>
</evidence>
<dbReference type="EMBL" id="AFYH01240533">
    <property type="status" value="NOT_ANNOTATED_CDS"/>
    <property type="molecule type" value="Genomic_DNA"/>
</dbReference>
<feature type="region of interest" description="Disordered" evidence="2">
    <location>
        <begin position="73"/>
        <end position="171"/>
    </location>
</feature>
<dbReference type="Proteomes" id="UP000008672">
    <property type="component" value="Unassembled WGS sequence"/>
</dbReference>
<feature type="domain" description="Neuronal tyrosine-phosphorylated phosphoinositide-3-kinase adapter N-terminal" evidence="3">
    <location>
        <begin position="4"/>
        <end position="400"/>
    </location>
</feature>
<evidence type="ECO:0000313" key="5">
    <source>
        <dbReference type="Ensembl" id="ENSLACP00000002515.1"/>
    </source>
</evidence>
<dbReference type="InterPro" id="IPR039482">
    <property type="entry name" value="NYAP_N"/>
</dbReference>
<feature type="compositionally biased region" description="Basic residues" evidence="2">
    <location>
        <begin position="108"/>
        <end position="117"/>
    </location>
</feature>
<dbReference type="HOGENOM" id="CLU_012558_1_0_1"/>
<protein>
    <submittedName>
        <fullName evidence="5">Neuronal tyrosine phosphorylated phosphoinositide-3-kinase adaptor 1</fullName>
    </submittedName>
</protein>
<reference evidence="5" key="3">
    <citation type="submission" date="2025-09" db="UniProtKB">
        <authorList>
            <consortium name="Ensembl"/>
        </authorList>
    </citation>
    <scope>IDENTIFICATION</scope>
</reference>
<dbReference type="Pfam" id="PF15452">
    <property type="entry name" value="NYAP_C"/>
    <property type="match status" value="1"/>
</dbReference>
<keyword evidence="1" id="KW-0597">Phosphoprotein</keyword>
<dbReference type="PANTHER" id="PTHR22633">
    <property type="entry name" value="NEURONAL TYROSINE-PHOSPHORYLATED PHOSPHOINOSITIDE-3-KINASE ADAPTER 2-RELATED"/>
    <property type="match status" value="1"/>
</dbReference>
<feature type="compositionally biased region" description="Gly residues" evidence="2">
    <location>
        <begin position="637"/>
        <end position="647"/>
    </location>
</feature>
<evidence type="ECO:0000259" key="4">
    <source>
        <dbReference type="Pfam" id="PF15452"/>
    </source>
</evidence>
<dbReference type="EMBL" id="AFYH01240531">
    <property type="status" value="NOT_ANNOTATED_CDS"/>
    <property type="molecule type" value="Genomic_DNA"/>
</dbReference>
<dbReference type="Pfam" id="PF15439">
    <property type="entry name" value="NYAP_N"/>
    <property type="match status" value="1"/>
</dbReference>
<feature type="compositionally biased region" description="Basic and acidic residues" evidence="2">
    <location>
        <begin position="8"/>
        <end position="30"/>
    </location>
</feature>
<feature type="region of interest" description="Disordered" evidence="2">
    <location>
        <begin position="247"/>
        <end position="304"/>
    </location>
</feature>
<feature type="region of interest" description="Disordered" evidence="2">
    <location>
        <begin position="681"/>
        <end position="711"/>
    </location>
</feature>
<dbReference type="PANTHER" id="PTHR22633:SF2">
    <property type="entry name" value="NEURONAL TYROSINE-PHOSPHORYLATED PHOSPHOINOSITIDE-3-KINASE ADAPTER 1"/>
    <property type="match status" value="1"/>
</dbReference>
<feature type="compositionally biased region" description="Polar residues" evidence="2">
    <location>
        <begin position="279"/>
        <end position="289"/>
    </location>
</feature>
<sequence length="777" mass="84702">MNLLYRKTKIEWKHHREEEAKRRRERERKPGGRGGLPALPPPPKDVGVGKVRDIASFRKHFRMGFMTMPASQDHVPHPCASSMAPRSLSCHSVGSVENGGDEPCSRKPPAKPKRHPSTKLSMSGDARGAVTPEQSTLVPGKKTGSQKARPESTEFGRKIPPLKPKRNPNTQLSASFDEAYANRPSVMMASVALPRYNTTDSHRTMQGSDGEDEEPVYIEMVGDVLKGQNTPDEDSDESEAIYEEMKYPLLEDPGEPKGNGPTSPLHRHVHAKARREATRTPTPSLSKNSLCEIPPPFPNLLQHRPPLLAFPQALSQKSGYKLATGSTQLGSKLPVLQGGPPHPKDPPSTPVTPQVPGQQKGEKDLSTSQNMLYPSGRARSHSTPLPPQASGQQKSERELPTSHSMICPPGKTAAHSMLPVPQVSSHQKDKSLSYTMVCSTVKVTHSMLPASQSSEHKTEKDVSVLHSLLCSSSRSSTPCKPASLLYRTPTPHNLPDPQSVPPLGMLWTYPSTGLKRPPAYENFKAGGIPKSCSAVPEPTVKTQVQDRGAFASISCSRAITNSDSRGVSSPSEEGLYGLGWALQRKLSCSRKPKDSDKPTEGSQGWSDQPEGRSSTEREEKAAPGALASGIPIRTQGPEGGSSKGPGRTGLPVACQTFPACHRNGAKQSFYNLNKSKCTKKKTRKNDQMETARACSLAPPASAQTPQSSKERDGKLLEVIERKRFVCKEIKARRRPERGLCKQDSLPILPSWRKSTDTRKSGTPPCRRQQTVLWDTAI</sequence>